<dbReference type="Proteomes" id="UP001295423">
    <property type="component" value="Unassembled WGS sequence"/>
</dbReference>
<evidence type="ECO:0000256" key="9">
    <source>
        <dbReference type="ARBA" id="ARBA00023136"/>
    </source>
</evidence>
<keyword evidence="11" id="KW-1185">Reference proteome</keyword>
<evidence type="ECO:0000256" key="1">
    <source>
        <dbReference type="ARBA" id="ARBA00004323"/>
    </source>
</evidence>
<proteinExistence type="inferred from homology"/>
<keyword evidence="4" id="KW-0808">Transferase</keyword>
<accession>A0AAD2G1C8</accession>
<dbReference type="PANTHER" id="PTHR11214:SF351">
    <property type="entry name" value="BETA-1,3-GALACTOSYLTRANSFERASE PVG3"/>
    <property type="match status" value="1"/>
</dbReference>
<gene>
    <name evidence="10" type="ORF">CYCCA115_LOCUS17980</name>
</gene>
<evidence type="ECO:0000256" key="5">
    <source>
        <dbReference type="ARBA" id="ARBA00022692"/>
    </source>
</evidence>
<dbReference type="GO" id="GO:0000139">
    <property type="term" value="C:Golgi membrane"/>
    <property type="evidence" value="ECO:0007669"/>
    <property type="project" value="UniProtKB-SubCell"/>
</dbReference>
<organism evidence="10 11">
    <name type="scientific">Cylindrotheca closterium</name>
    <dbReference type="NCBI Taxonomy" id="2856"/>
    <lineage>
        <taxon>Eukaryota</taxon>
        <taxon>Sar</taxon>
        <taxon>Stramenopiles</taxon>
        <taxon>Ochrophyta</taxon>
        <taxon>Bacillariophyta</taxon>
        <taxon>Bacillariophyceae</taxon>
        <taxon>Bacillariophycidae</taxon>
        <taxon>Bacillariales</taxon>
        <taxon>Bacillariaceae</taxon>
        <taxon>Cylindrotheca</taxon>
    </lineage>
</organism>
<evidence type="ECO:0000256" key="6">
    <source>
        <dbReference type="ARBA" id="ARBA00022968"/>
    </source>
</evidence>
<keyword evidence="8" id="KW-0333">Golgi apparatus</keyword>
<keyword evidence="5" id="KW-0812">Transmembrane</keyword>
<keyword evidence="7" id="KW-1133">Transmembrane helix</keyword>
<dbReference type="InterPro" id="IPR002659">
    <property type="entry name" value="Glyco_trans_31"/>
</dbReference>
<evidence type="ECO:0000313" key="10">
    <source>
        <dbReference type="EMBL" id="CAJ1959559.1"/>
    </source>
</evidence>
<evidence type="ECO:0000313" key="11">
    <source>
        <dbReference type="Proteomes" id="UP001295423"/>
    </source>
</evidence>
<comment type="similarity">
    <text evidence="2">Belongs to the glycosyltransferase 31 family.</text>
</comment>
<dbReference type="AlphaFoldDB" id="A0AAD2G1C8"/>
<name>A0AAD2G1C8_9STRA</name>
<dbReference type="GO" id="GO:0016758">
    <property type="term" value="F:hexosyltransferase activity"/>
    <property type="evidence" value="ECO:0007669"/>
    <property type="project" value="InterPro"/>
</dbReference>
<dbReference type="PANTHER" id="PTHR11214">
    <property type="entry name" value="BETA-1,3-N-ACETYLGLUCOSAMINYLTRANSFERASE"/>
    <property type="match status" value="1"/>
</dbReference>
<evidence type="ECO:0000256" key="2">
    <source>
        <dbReference type="ARBA" id="ARBA00008661"/>
    </source>
</evidence>
<comment type="subcellular location">
    <subcellularLocation>
        <location evidence="1">Golgi apparatus membrane</location>
        <topology evidence="1">Single-pass type II membrane protein</topology>
    </subcellularLocation>
</comment>
<protein>
    <recommendedName>
        <fullName evidence="12">Hexosyltransferase</fullName>
    </recommendedName>
</protein>
<sequence>MSSNASKKPRVFLGISSKNGQRKIEGKRRRVIRQTYLQFHQTHNSTADHRICSLPELLSTVQNPDDCQMVYTFFFPNSKRMTKTSAIKDFLKNTSGETTTQSKESDAVFFKLKSPNDEFEGIMKWIQWSTAIQGAIGESSLGQFDYLAYIDISTIVYPHEFWGQNTIFQNYQPSVFAGMPNKKSGEDCQDSFCFDHRFTCLSQDLATYLAYSEPPGTVGGGVGPNLLQNVKKYEESSGNEVSWLEVEGVRNIYGEPERMINKWESYISSIADSTTGEDTSVDKEDFHHANVTTYNGNARILVGIFTTNLKPIERKRRDTIRKSYLGAYKKSKTPHRICSLQDLLKKKVEPEDCQFAYTFVVGANSSAPTEQVDTDDLDLIAIPRDKMEKPEPDVLYLNIKENMNDGKTDTWFRYASLIVEHQLYFDYMAKMDTDTVLFPHPLFGKMENWPKYPNNRRIYGGEYNVKRDGDNRKDLLVGASYFNGPFYWMSPDIARFITDSERCNRTALRTSAEDMTIGNYVNTFPHTIHRFKMSPKTYDHPFKDISHFKRRWGRYQRKFKKFHKL</sequence>
<evidence type="ECO:0000256" key="8">
    <source>
        <dbReference type="ARBA" id="ARBA00023034"/>
    </source>
</evidence>
<keyword evidence="6" id="KW-0735">Signal-anchor</keyword>
<keyword evidence="3" id="KW-0328">Glycosyltransferase</keyword>
<comment type="caution">
    <text evidence="10">The sequence shown here is derived from an EMBL/GenBank/DDBJ whole genome shotgun (WGS) entry which is preliminary data.</text>
</comment>
<keyword evidence="9" id="KW-0472">Membrane</keyword>
<evidence type="ECO:0000256" key="7">
    <source>
        <dbReference type="ARBA" id="ARBA00022989"/>
    </source>
</evidence>
<evidence type="ECO:0000256" key="4">
    <source>
        <dbReference type="ARBA" id="ARBA00022679"/>
    </source>
</evidence>
<evidence type="ECO:0000256" key="3">
    <source>
        <dbReference type="ARBA" id="ARBA00022676"/>
    </source>
</evidence>
<reference evidence="10" key="1">
    <citation type="submission" date="2023-08" db="EMBL/GenBank/DDBJ databases">
        <authorList>
            <person name="Audoor S."/>
            <person name="Bilcke G."/>
        </authorList>
    </citation>
    <scope>NUCLEOTIDE SEQUENCE</scope>
</reference>
<evidence type="ECO:0008006" key="12">
    <source>
        <dbReference type="Google" id="ProtNLM"/>
    </source>
</evidence>
<dbReference type="EMBL" id="CAKOGP040002003">
    <property type="protein sequence ID" value="CAJ1959559.1"/>
    <property type="molecule type" value="Genomic_DNA"/>
</dbReference>